<dbReference type="InterPro" id="IPR010987">
    <property type="entry name" value="Glutathione-S-Trfase_C-like"/>
</dbReference>
<dbReference type="Gene3D" id="3.40.30.10">
    <property type="entry name" value="Glutaredoxin"/>
    <property type="match status" value="1"/>
</dbReference>
<reference evidence="3" key="2">
    <citation type="submission" date="2023-02" db="EMBL/GenBank/DDBJ databases">
        <authorList>
            <consortium name="DOE Joint Genome Institute"/>
            <person name="Mondo S.J."/>
            <person name="Chang Y."/>
            <person name="Wang Y."/>
            <person name="Ahrendt S."/>
            <person name="Andreopoulos W."/>
            <person name="Barry K."/>
            <person name="Beard J."/>
            <person name="Benny G.L."/>
            <person name="Blankenship S."/>
            <person name="Bonito G."/>
            <person name="Cuomo C."/>
            <person name="Desiro A."/>
            <person name="Gervers K.A."/>
            <person name="Hundley H."/>
            <person name="Kuo A."/>
            <person name="LaButti K."/>
            <person name="Lang B.F."/>
            <person name="Lipzen A."/>
            <person name="O'Donnell K."/>
            <person name="Pangilinan J."/>
            <person name="Reynolds N."/>
            <person name="Sandor L."/>
            <person name="Smith M.W."/>
            <person name="Tsang A."/>
            <person name="Grigoriev I.V."/>
            <person name="Stajich J.E."/>
            <person name="Spatafora J.W."/>
        </authorList>
    </citation>
    <scope>NUCLEOTIDE SEQUENCE</scope>
    <source>
        <strain evidence="3">RSA 2281</strain>
    </source>
</reference>
<dbReference type="EMBL" id="JAIXMP010000008">
    <property type="protein sequence ID" value="KAI9269244.1"/>
    <property type="molecule type" value="Genomic_DNA"/>
</dbReference>
<feature type="domain" description="GST N-terminal" evidence="1">
    <location>
        <begin position="7"/>
        <end position="89"/>
    </location>
</feature>
<proteinExistence type="predicted"/>
<accession>A0AAD5KG21</accession>
<organism evidence="3 4">
    <name type="scientific">Phascolomyces articulosus</name>
    <dbReference type="NCBI Taxonomy" id="60185"/>
    <lineage>
        <taxon>Eukaryota</taxon>
        <taxon>Fungi</taxon>
        <taxon>Fungi incertae sedis</taxon>
        <taxon>Mucoromycota</taxon>
        <taxon>Mucoromycotina</taxon>
        <taxon>Mucoromycetes</taxon>
        <taxon>Mucorales</taxon>
        <taxon>Lichtheimiaceae</taxon>
        <taxon>Phascolomyces</taxon>
    </lineage>
</organism>
<reference evidence="3" key="1">
    <citation type="journal article" date="2022" name="IScience">
        <title>Evolution of zygomycete secretomes and the origins of terrestrial fungal ecologies.</title>
        <authorList>
            <person name="Chang Y."/>
            <person name="Wang Y."/>
            <person name="Mondo S."/>
            <person name="Ahrendt S."/>
            <person name="Andreopoulos W."/>
            <person name="Barry K."/>
            <person name="Beard J."/>
            <person name="Benny G.L."/>
            <person name="Blankenship S."/>
            <person name="Bonito G."/>
            <person name="Cuomo C."/>
            <person name="Desiro A."/>
            <person name="Gervers K.A."/>
            <person name="Hundley H."/>
            <person name="Kuo A."/>
            <person name="LaButti K."/>
            <person name="Lang B.F."/>
            <person name="Lipzen A."/>
            <person name="O'Donnell K."/>
            <person name="Pangilinan J."/>
            <person name="Reynolds N."/>
            <person name="Sandor L."/>
            <person name="Smith M.E."/>
            <person name="Tsang A."/>
            <person name="Grigoriev I.V."/>
            <person name="Stajich J.E."/>
            <person name="Spatafora J.W."/>
        </authorList>
    </citation>
    <scope>NUCLEOTIDE SEQUENCE</scope>
    <source>
        <strain evidence="3">RSA 2281</strain>
    </source>
</reference>
<dbReference type="GO" id="GO:0004364">
    <property type="term" value="F:glutathione transferase activity"/>
    <property type="evidence" value="ECO:0007669"/>
    <property type="project" value="TreeGrafter"/>
</dbReference>
<dbReference type="InterPro" id="IPR036249">
    <property type="entry name" value="Thioredoxin-like_sf"/>
</dbReference>
<evidence type="ECO:0000259" key="1">
    <source>
        <dbReference type="PROSITE" id="PS50404"/>
    </source>
</evidence>
<gene>
    <name evidence="3" type="ORF">BDA99DRAFT_570410</name>
</gene>
<keyword evidence="4" id="KW-1185">Reference proteome</keyword>
<dbReference type="InterPro" id="IPR036282">
    <property type="entry name" value="Glutathione-S-Trfase_C_sf"/>
</dbReference>
<dbReference type="SUPFAM" id="SSF52833">
    <property type="entry name" value="Thioredoxin-like"/>
    <property type="match status" value="1"/>
</dbReference>
<protein>
    <submittedName>
        <fullName evidence="3">Glutathione S-transferase</fullName>
    </submittedName>
</protein>
<dbReference type="Gene3D" id="1.20.1050.10">
    <property type="match status" value="1"/>
</dbReference>
<dbReference type="InterPro" id="IPR040079">
    <property type="entry name" value="Glutathione_S-Trfase"/>
</dbReference>
<dbReference type="Pfam" id="PF14497">
    <property type="entry name" value="GST_C_3"/>
    <property type="match status" value="1"/>
</dbReference>
<dbReference type="PROSITE" id="PS50405">
    <property type="entry name" value="GST_CTER"/>
    <property type="match status" value="1"/>
</dbReference>
<dbReference type="GO" id="GO:0006749">
    <property type="term" value="P:glutathione metabolic process"/>
    <property type="evidence" value="ECO:0007669"/>
    <property type="project" value="TreeGrafter"/>
</dbReference>
<evidence type="ECO:0000313" key="3">
    <source>
        <dbReference type="EMBL" id="KAI9269244.1"/>
    </source>
</evidence>
<name>A0AAD5KG21_9FUNG</name>
<dbReference type="InterPro" id="IPR004045">
    <property type="entry name" value="Glutathione_S-Trfase_N"/>
</dbReference>
<dbReference type="PROSITE" id="PS50404">
    <property type="entry name" value="GST_NTER"/>
    <property type="match status" value="1"/>
</dbReference>
<dbReference type="Proteomes" id="UP001209540">
    <property type="component" value="Unassembled WGS sequence"/>
</dbReference>
<dbReference type="InterPro" id="IPR050213">
    <property type="entry name" value="GST_superfamily"/>
</dbReference>
<comment type="caution">
    <text evidence="3">The sequence shown here is derived from an EMBL/GenBank/DDBJ whole genome shotgun (WGS) entry which is preliminary data.</text>
</comment>
<evidence type="ECO:0000313" key="4">
    <source>
        <dbReference type="Proteomes" id="UP001209540"/>
    </source>
</evidence>
<dbReference type="AlphaFoldDB" id="A0AAD5KG21"/>
<dbReference type="SUPFAM" id="SSF47616">
    <property type="entry name" value="GST C-terminal domain-like"/>
    <property type="match status" value="1"/>
</dbReference>
<dbReference type="PANTHER" id="PTHR11571">
    <property type="entry name" value="GLUTATHIONE S-TRANSFERASE"/>
    <property type="match status" value="1"/>
</dbReference>
<evidence type="ECO:0000259" key="2">
    <source>
        <dbReference type="PROSITE" id="PS50405"/>
    </source>
</evidence>
<sequence>MTVLTNLKYYYLNIGTQGRGEPARLLLHDAGVPFEDIRLEFPDWFALKHEIMNDYPAAALPLLKTGDGEYHGLSGPLMRFLGRELGYDATSKKEARFVEQVSDLVGDWYQDYIRLFFQPDQKDFHNKHFRNLHIERFERLYGHHNDGPYVLGSQITYADFSVYAILRQDRVLESLDKKENPNLYRFVKEFEERKNIKEYIASFPKDEEPIVVPLD</sequence>
<dbReference type="SFLD" id="SFLDS00019">
    <property type="entry name" value="Glutathione_Transferase_(cytos"/>
    <property type="match status" value="1"/>
</dbReference>
<dbReference type="CDD" id="cd03039">
    <property type="entry name" value="GST_N_Sigma_like"/>
    <property type="match status" value="1"/>
</dbReference>
<dbReference type="InterPro" id="IPR004046">
    <property type="entry name" value="GST_C"/>
</dbReference>
<feature type="domain" description="GST C-terminal" evidence="2">
    <location>
        <begin position="91"/>
        <end position="214"/>
    </location>
</feature>